<organism evidence="11 12">
    <name type="scientific">Ceratitis capitata</name>
    <name type="common">Mediterranean fruit fly</name>
    <name type="synonym">Tephritis capitata</name>
    <dbReference type="NCBI Taxonomy" id="7213"/>
    <lineage>
        <taxon>Eukaryota</taxon>
        <taxon>Metazoa</taxon>
        <taxon>Ecdysozoa</taxon>
        <taxon>Arthropoda</taxon>
        <taxon>Hexapoda</taxon>
        <taxon>Insecta</taxon>
        <taxon>Pterygota</taxon>
        <taxon>Neoptera</taxon>
        <taxon>Endopterygota</taxon>
        <taxon>Diptera</taxon>
        <taxon>Brachycera</taxon>
        <taxon>Muscomorpha</taxon>
        <taxon>Tephritoidea</taxon>
        <taxon>Tephritidae</taxon>
        <taxon>Ceratitis</taxon>
        <taxon>Ceratitis</taxon>
    </lineage>
</organism>
<evidence type="ECO:0000256" key="1">
    <source>
        <dbReference type="ARBA" id="ARBA00004651"/>
    </source>
</evidence>
<dbReference type="Pfam" id="PF02949">
    <property type="entry name" value="7tm_6"/>
    <property type="match status" value="1"/>
</dbReference>
<feature type="transmembrane region" description="Helical" evidence="10">
    <location>
        <begin position="166"/>
        <end position="186"/>
    </location>
</feature>
<dbReference type="OrthoDB" id="5846619at2759"/>
<feature type="transmembrane region" description="Helical" evidence="10">
    <location>
        <begin position="135"/>
        <end position="154"/>
    </location>
</feature>
<dbReference type="InterPro" id="IPR004117">
    <property type="entry name" value="7tm6_olfct_rcpt"/>
</dbReference>
<comment type="caution">
    <text evidence="11">The sequence shown here is derived from an EMBL/GenBank/DDBJ whole genome shotgun (WGS) entry which is preliminary data.</text>
</comment>
<evidence type="ECO:0000256" key="3">
    <source>
        <dbReference type="ARBA" id="ARBA00022606"/>
    </source>
</evidence>
<name>A0A811UG54_CERCA</name>
<dbReference type="GO" id="GO:0004984">
    <property type="term" value="F:olfactory receptor activity"/>
    <property type="evidence" value="ECO:0007669"/>
    <property type="project" value="InterPro"/>
</dbReference>
<proteinExistence type="inferred from homology"/>
<dbReference type="GO" id="GO:0005549">
    <property type="term" value="F:odorant binding"/>
    <property type="evidence" value="ECO:0007669"/>
    <property type="project" value="InterPro"/>
</dbReference>
<keyword evidence="3 10" id="KW-0716">Sensory transduction</keyword>
<feature type="transmembrane region" description="Helical" evidence="10">
    <location>
        <begin position="66"/>
        <end position="85"/>
    </location>
</feature>
<dbReference type="GO" id="GO:0005886">
    <property type="term" value="C:plasma membrane"/>
    <property type="evidence" value="ECO:0007669"/>
    <property type="project" value="UniProtKB-SubCell"/>
</dbReference>
<protein>
    <recommendedName>
        <fullName evidence="10">Odorant receptor</fullName>
    </recommendedName>
</protein>
<evidence type="ECO:0000256" key="8">
    <source>
        <dbReference type="ARBA" id="ARBA00023170"/>
    </source>
</evidence>
<keyword evidence="7 10" id="KW-0472">Membrane</keyword>
<sequence>MFQRQIETRAIFRRLFMTWRVLGIILWPFNKYLRIIYDILMNIFITFAFPVHLTLGVIFSSNQEQFFTNLIIGIASVSCTFKHLLWRSRLAEMQQINEILAQLDDRVRVREDYEYYKRSIERLCNFMINFFTRCYFSVGVTALFIALITGELLYPAFMPLQWRTSFWNYVAAILFQFVGVMLQIVQNIANDVYGPVVLCMISGHVHLLANRVSRVGHDTEENTQSNYEELSKCIEDHKLLMSTSKTVERIASLSYLVQFVAVGINLCIGLVYLLFFADNYFAYVYYTIHITAIMIELFPCCYFGSMLECEFHDLSYAIFSSNWPTQPRPFRRNVVSFTEMTLREVTMYAGGMIRINLDSFFATCKMGYSFFTVIQTMK</sequence>
<feature type="transmembrane region" description="Helical" evidence="10">
    <location>
        <begin position="255"/>
        <end position="277"/>
    </location>
</feature>
<feature type="transmembrane region" description="Helical" evidence="10">
    <location>
        <begin position="35"/>
        <end position="59"/>
    </location>
</feature>
<evidence type="ECO:0000256" key="7">
    <source>
        <dbReference type="ARBA" id="ARBA00023136"/>
    </source>
</evidence>
<dbReference type="EMBL" id="CAJHJT010000012">
    <property type="protein sequence ID" value="CAD6998182.1"/>
    <property type="molecule type" value="Genomic_DNA"/>
</dbReference>
<accession>A0A811UG54</accession>
<comment type="subcellular location">
    <subcellularLocation>
        <location evidence="1 10">Cell membrane</location>
        <topology evidence="1 10">Multi-pass membrane protein</topology>
    </subcellularLocation>
</comment>
<gene>
    <name evidence="11" type="ORF">CCAP1982_LOCUS6798</name>
</gene>
<evidence type="ECO:0000256" key="4">
    <source>
        <dbReference type="ARBA" id="ARBA00022692"/>
    </source>
</evidence>
<dbReference type="PANTHER" id="PTHR21137:SF35">
    <property type="entry name" value="ODORANT RECEPTOR 19A-RELATED"/>
    <property type="match status" value="1"/>
</dbReference>
<evidence type="ECO:0000256" key="10">
    <source>
        <dbReference type="RuleBase" id="RU351113"/>
    </source>
</evidence>
<evidence type="ECO:0000256" key="2">
    <source>
        <dbReference type="ARBA" id="ARBA00022475"/>
    </source>
</evidence>
<keyword evidence="8 10" id="KW-0675">Receptor</keyword>
<evidence type="ECO:0000313" key="11">
    <source>
        <dbReference type="EMBL" id="CAD6998182.1"/>
    </source>
</evidence>
<keyword evidence="5 10" id="KW-0552">Olfaction</keyword>
<evidence type="ECO:0000313" key="12">
    <source>
        <dbReference type="Proteomes" id="UP000606786"/>
    </source>
</evidence>
<dbReference type="PANTHER" id="PTHR21137">
    <property type="entry name" value="ODORANT RECEPTOR"/>
    <property type="match status" value="1"/>
</dbReference>
<keyword evidence="12" id="KW-1185">Reference proteome</keyword>
<evidence type="ECO:0000256" key="5">
    <source>
        <dbReference type="ARBA" id="ARBA00022725"/>
    </source>
</evidence>
<dbReference type="Proteomes" id="UP000606786">
    <property type="component" value="Unassembled WGS sequence"/>
</dbReference>
<dbReference type="AlphaFoldDB" id="A0A811UG54"/>
<keyword evidence="2" id="KW-1003">Cell membrane</keyword>
<evidence type="ECO:0000256" key="6">
    <source>
        <dbReference type="ARBA" id="ARBA00022989"/>
    </source>
</evidence>
<keyword evidence="9 10" id="KW-0807">Transducer</keyword>
<comment type="similarity">
    <text evidence="10">Belongs to the insect chemoreceptor superfamily. Heteromeric odorant receptor channel (TC 1.A.69) family.</text>
</comment>
<evidence type="ECO:0000256" key="9">
    <source>
        <dbReference type="ARBA" id="ARBA00023224"/>
    </source>
</evidence>
<keyword evidence="4 10" id="KW-0812">Transmembrane</keyword>
<feature type="transmembrane region" description="Helical" evidence="10">
    <location>
        <begin position="283"/>
        <end position="304"/>
    </location>
</feature>
<keyword evidence="6 10" id="KW-1133">Transmembrane helix</keyword>
<dbReference type="KEGG" id="ccat:101460497"/>
<dbReference type="GO" id="GO:0007165">
    <property type="term" value="P:signal transduction"/>
    <property type="evidence" value="ECO:0007669"/>
    <property type="project" value="UniProtKB-KW"/>
</dbReference>
<comment type="caution">
    <text evidence="10">Lacks conserved residue(s) required for the propagation of feature annotation.</text>
</comment>
<reference evidence="11" key="1">
    <citation type="submission" date="2020-11" db="EMBL/GenBank/DDBJ databases">
        <authorList>
            <person name="Whitehead M."/>
        </authorList>
    </citation>
    <scope>NUCLEOTIDE SEQUENCE</scope>
    <source>
        <strain evidence="11">EGII</strain>
    </source>
</reference>